<proteinExistence type="predicted"/>
<sequence>GRGAACLGGGGAPLLRIAGAARGASRRSAARGSPWAAAPPRGASGGAAWREEGGAPRGQMSQAEPEPSTERPAKRSCAGRAGPAGAPAADAIVVPGGGLTEEGAPAPWVRERLRRAKALYDAARASGGAPAGGPVIVTLSAGTPHKPFPRDERSGYQVLEAEASARYLVRELGVPPEDVLEENLSLDTIGNAYFLRVMHTDVVGLRRLAVVTNAFHMPRTKAIFEAVFSLSGPGQAGASGYDLSFDEVPDTGVEAEALATRRAREMASLEGFRVNAAGWGRADSCSSSTERTRRSACSQRGSLSARR</sequence>
<dbReference type="Proteomes" id="UP001189429">
    <property type="component" value="Unassembled WGS sequence"/>
</dbReference>
<protein>
    <recommendedName>
        <fullName evidence="2">DUF218 domain-containing protein</fullName>
    </recommendedName>
</protein>
<dbReference type="Gene3D" id="3.40.50.620">
    <property type="entry name" value="HUPs"/>
    <property type="match status" value="1"/>
</dbReference>
<dbReference type="EMBL" id="CAUYUJ010016039">
    <property type="protein sequence ID" value="CAK0861070.1"/>
    <property type="molecule type" value="Genomic_DNA"/>
</dbReference>
<dbReference type="PANTHER" id="PTHR30336">
    <property type="entry name" value="INNER MEMBRANE PROTEIN, PROBABLE PERMEASE"/>
    <property type="match status" value="1"/>
</dbReference>
<feature type="compositionally biased region" description="Low complexity" evidence="1">
    <location>
        <begin position="78"/>
        <end position="93"/>
    </location>
</feature>
<evidence type="ECO:0000313" key="3">
    <source>
        <dbReference type="EMBL" id="CAK0861070.1"/>
    </source>
</evidence>
<evidence type="ECO:0000256" key="1">
    <source>
        <dbReference type="SAM" id="MobiDB-lite"/>
    </source>
</evidence>
<name>A0ABN9UMD3_9DINO</name>
<dbReference type="Pfam" id="PF02698">
    <property type="entry name" value="DUF218"/>
    <property type="match status" value="1"/>
</dbReference>
<dbReference type="InterPro" id="IPR051599">
    <property type="entry name" value="Cell_Envelope_Assoc"/>
</dbReference>
<feature type="compositionally biased region" description="Low complexity" evidence="1">
    <location>
        <begin position="30"/>
        <end position="48"/>
    </location>
</feature>
<dbReference type="InterPro" id="IPR014729">
    <property type="entry name" value="Rossmann-like_a/b/a_fold"/>
</dbReference>
<feature type="domain" description="DUF218" evidence="2">
    <location>
        <begin position="90"/>
        <end position="227"/>
    </location>
</feature>
<dbReference type="CDD" id="cd06259">
    <property type="entry name" value="YdcF-like"/>
    <property type="match status" value="1"/>
</dbReference>
<comment type="caution">
    <text evidence="3">The sequence shown here is derived from an EMBL/GenBank/DDBJ whole genome shotgun (WGS) entry which is preliminary data.</text>
</comment>
<feature type="region of interest" description="Disordered" evidence="1">
    <location>
        <begin position="20"/>
        <end position="93"/>
    </location>
</feature>
<evidence type="ECO:0000313" key="4">
    <source>
        <dbReference type="Proteomes" id="UP001189429"/>
    </source>
</evidence>
<evidence type="ECO:0000259" key="2">
    <source>
        <dbReference type="Pfam" id="PF02698"/>
    </source>
</evidence>
<keyword evidence="4" id="KW-1185">Reference proteome</keyword>
<accession>A0ABN9UMD3</accession>
<gene>
    <name evidence="3" type="ORF">PCOR1329_LOCUS49860</name>
</gene>
<dbReference type="PANTHER" id="PTHR30336:SF20">
    <property type="entry name" value="DUF218 DOMAIN-CONTAINING PROTEIN"/>
    <property type="match status" value="1"/>
</dbReference>
<organism evidence="3 4">
    <name type="scientific">Prorocentrum cordatum</name>
    <dbReference type="NCBI Taxonomy" id="2364126"/>
    <lineage>
        <taxon>Eukaryota</taxon>
        <taxon>Sar</taxon>
        <taxon>Alveolata</taxon>
        <taxon>Dinophyceae</taxon>
        <taxon>Prorocentrales</taxon>
        <taxon>Prorocentraceae</taxon>
        <taxon>Prorocentrum</taxon>
    </lineage>
</organism>
<dbReference type="InterPro" id="IPR003848">
    <property type="entry name" value="DUF218"/>
</dbReference>
<feature type="non-terminal residue" evidence="3">
    <location>
        <position position="1"/>
    </location>
</feature>
<reference evidence="3" key="1">
    <citation type="submission" date="2023-10" db="EMBL/GenBank/DDBJ databases">
        <authorList>
            <person name="Chen Y."/>
            <person name="Shah S."/>
            <person name="Dougan E. K."/>
            <person name="Thang M."/>
            <person name="Chan C."/>
        </authorList>
    </citation>
    <scope>NUCLEOTIDE SEQUENCE [LARGE SCALE GENOMIC DNA]</scope>
</reference>
<feature type="region of interest" description="Disordered" evidence="1">
    <location>
        <begin position="279"/>
        <end position="307"/>
    </location>
</feature>